<proteinExistence type="inferred from homology"/>
<name>A0AAN4ZHL5_9BILA</name>
<dbReference type="PANTHER" id="PTHR48043">
    <property type="entry name" value="EG:EG0003.4 PROTEIN-RELATED"/>
    <property type="match status" value="1"/>
</dbReference>
<gene>
    <name evidence="8" type="ORF">PMAYCL1PPCAC_09764</name>
</gene>
<keyword evidence="3" id="KW-0328">Glycosyltransferase</keyword>
<dbReference type="EC" id="2.4.1.17" evidence="2"/>
<comment type="similarity">
    <text evidence="1">Belongs to the UDP-glycosyltransferase family.</text>
</comment>
<feature type="non-terminal residue" evidence="8">
    <location>
        <position position="1"/>
    </location>
</feature>
<evidence type="ECO:0000256" key="2">
    <source>
        <dbReference type="ARBA" id="ARBA00012544"/>
    </source>
</evidence>
<evidence type="ECO:0000256" key="4">
    <source>
        <dbReference type="ARBA" id="ARBA00022679"/>
    </source>
</evidence>
<comment type="catalytic activity">
    <reaction evidence="6">
        <text>glucuronate acceptor + UDP-alpha-D-glucuronate = acceptor beta-D-glucuronoside + UDP + H(+)</text>
        <dbReference type="Rhea" id="RHEA:21032"/>
        <dbReference type="ChEBI" id="CHEBI:15378"/>
        <dbReference type="ChEBI" id="CHEBI:58052"/>
        <dbReference type="ChEBI" id="CHEBI:58223"/>
        <dbReference type="ChEBI" id="CHEBI:132367"/>
        <dbReference type="ChEBI" id="CHEBI:132368"/>
        <dbReference type="EC" id="2.4.1.17"/>
    </reaction>
</comment>
<keyword evidence="7" id="KW-1133">Transmembrane helix</keyword>
<keyword evidence="7" id="KW-0472">Membrane</keyword>
<feature type="transmembrane region" description="Helical" evidence="7">
    <location>
        <begin position="66"/>
        <end position="89"/>
    </location>
</feature>
<evidence type="ECO:0000256" key="6">
    <source>
        <dbReference type="ARBA" id="ARBA00047475"/>
    </source>
</evidence>
<keyword evidence="5" id="KW-0732">Signal</keyword>
<dbReference type="InterPro" id="IPR002213">
    <property type="entry name" value="UDP_glucos_trans"/>
</dbReference>
<evidence type="ECO:0000256" key="3">
    <source>
        <dbReference type="ARBA" id="ARBA00022676"/>
    </source>
</evidence>
<keyword evidence="4" id="KW-0808">Transferase</keyword>
<dbReference type="Pfam" id="PF00201">
    <property type="entry name" value="UDPGT"/>
    <property type="match status" value="1"/>
</dbReference>
<dbReference type="EMBL" id="BTRK01000002">
    <property type="protein sequence ID" value="GMR39569.1"/>
    <property type="molecule type" value="Genomic_DNA"/>
</dbReference>
<sequence>LLKELMENPEYAENSKRVARMLAKKPFSSKEKLLKYVDFAAEFGPSSALRPQSQDMSFIEYHNLDIIFVAGIVTIISSYLFIKLTAYALRRLIRKKVKNE</sequence>
<protein>
    <recommendedName>
        <fullName evidence="2">glucuronosyltransferase</fullName>
        <ecNumber evidence="2">2.4.1.17</ecNumber>
    </recommendedName>
</protein>
<dbReference type="AlphaFoldDB" id="A0AAN4ZHL5"/>
<dbReference type="PANTHER" id="PTHR48043:SF23">
    <property type="entry name" value="UDP-GLUCURONOSYLTRANSFERASE"/>
    <property type="match status" value="1"/>
</dbReference>
<reference evidence="9" key="1">
    <citation type="submission" date="2022-10" db="EMBL/GenBank/DDBJ databases">
        <title>Genome assembly of Pristionchus species.</title>
        <authorList>
            <person name="Yoshida K."/>
            <person name="Sommer R.J."/>
        </authorList>
    </citation>
    <scope>NUCLEOTIDE SEQUENCE [LARGE SCALE GENOMIC DNA]</scope>
    <source>
        <strain evidence="9">RS5460</strain>
    </source>
</reference>
<evidence type="ECO:0000313" key="9">
    <source>
        <dbReference type="Proteomes" id="UP001328107"/>
    </source>
</evidence>
<evidence type="ECO:0000256" key="1">
    <source>
        <dbReference type="ARBA" id="ARBA00009995"/>
    </source>
</evidence>
<keyword evidence="7" id="KW-0812">Transmembrane</keyword>
<evidence type="ECO:0000256" key="5">
    <source>
        <dbReference type="ARBA" id="ARBA00022729"/>
    </source>
</evidence>
<organism evidence="8 9">
    <name type="scientific">Pristionchus mayeri</name>
    <dbReference type="NCBI Taxonomy" id="1317129"/>
    <lineage>
        <taxon>Eukaryota</taxon>
        <taxon>Metazoa</taxon>
        <taxon>Ecdysozoa</taxon>
        <taxon>Nematoda</taxon>
        <taxon>Chromadorea</taxon>
        <taxon>Rhabditida</taxon>
        <taxon>Rhabditina</taxon>
        <taxon>Diplogasteromorpha</taxon>
        <taxon>Diplogasteroidea</taxon>
        <taxon>Neodiplogasteridae</taxon>
        <taxon>Pristionchus</taxon>
    </lineage>
</organism>
<dbReference type="GO" id="GO:0015020">
    <property type="term" value="F:glucuronosyltransferase activity"/>
    <property type="evidence" value="ECO:0007669"/>
    <property type="project" value="UniProtKB-EC"/>
</dbReference>
<dbReference type="Proteomes" id="UP001328107">
    <property type="component" value="Unassembled WGS sequence"/>
</dbReference>
<keyword evidence="9" id="KW-1185">Reference proteome</keyword>
<evidence type="ECO:0000256" key="7">
    <source>
        <dbReference type="SAM" id="Phobius"/>
    </source>
</evidence>
<comment type="caution">
    <text evidence="8">The sequence shown here is derived from an EMBL/GenBank/DDBJ whole genome shotgun (WGS) entry which is preliminary data.</text>
</comment>
<evidence type="ECO:0000313" key="8">
    <source>
        <dbReference type="EMBL" id="GMR39569.1"/>
    </source>
</evidence>
<accession>A0AAN4ZHL5</accession>
<dbReference type="InterPro" id="IPR050271">
    <property type="entry name" value="UDP-glycosyltransferase"/>
</dbReference>